<feature type="region of interest" description="Disordered" evidence="5">
    <location>
        <begin position="420"/>
        <end position="443"/>
    </location>
</feature>
<dbReference type="PANTHER" id="PTHR43775">
    <property type="entry name" value="FATTY ACID SYNTHASE"/>
    <property type="match status" value="1"/>
</dbReference>
<dbReference type="EMBL" id="CP023699">
    <property type="protein sequence ID" value="QEU89899.1"/>
    <property type="molecule type" value="Genomic_DNA"/>
</dbReference>
<comment type="pathway">
    <text evidence="1">Antibiotic biosynthesis.</text>
</comment>
<evidence type="ECO:0000256" key="3">
    <source>
        <dbReference type="ARBA" id="ARBA00023268"/>
    </source>
</evidence>
<keyword evidence="3" id="KW-0511">Multifunctional enzyme</keyword>
<dbReference type="InterPro" id="IPR001227">
    <property type="entry name" value="Ac_transferase_dom_sf"/>
</dbReference>
<dbReference type="Pfam" id="PF14765">
    <property type="entry name" value="PS-DH"/>
    <property type="match status" value="1"/>
</dbReference>
<dbReference type="InterPro" id="IPR049551">
    <property type="entry name" value="PKS_DH_C"/>
</dbReference>
<feature type="compositionally biased region" description="Basic residues" evidence="5">
    <location>
        <begin position="588"/>
        <end position="607"/>
    </location>
</feature>
<dbReference type="InterPro" id="IPR020807">
    <property type="entry name" value="PKS_DH"/>
</dbReference>
<dbReference type="InterPro" id="IPR036291">
    <property type="entry name" value="NAD(P)-bd_dom_sf"/>
</dbReference>
<feature type="region of interest" description="N-terminal hotdog fold" evidence="4">
    <location>
        <begin position="118"/>
        <end position="240"/>
    </location>
</feature>
<dbReference type="Pfam" id="PF21089">
    <property type="entry name" value="PKS_DH_N"/>
    <property type="match status" value="1"/>
</dbReference>
<feature type="compositionally biased region" description="Low complexity" evidence="5">
    <location>
        <begin position="519"/>
        <end position="534"/>
    </location>
</feature>
<name>A0A5J6G2W6_STRKN</name>
<dbReference type="PANTHER" id="PTHR43775:SF51">
    <property type="entry name" value="INACTIVE PHENOLPHTHIOCEROL SYNTHESIS POLYKETIDE SYNTHASE TYPE I PKS1-RELATED"/>
    <property type="match status" value="1"/>
</dbReference>
<feature type="compositionally biased region" description="Basic residues" evidence="5">
    <location>
        <begin position="670"/>
        <end position="728"/>
    </location>
</feature>
<feature type="compositionally biased region" description="Pro residues" evidence="5">
    <location>
        <begin position="653"/>
        <end position="666"/>
    </location>
</feature>
<dbReference type="Gene3D" id="3.40.366.10">
    <property type="entry name" value="Malonyl-Coenzyme A Acyl Carrier Protein, domain 2"/>
    <property type="match status" value="1"/>
</dbReference>
<evidence type="ECO:0000256" key="1">
    <source>
        <dbReference type="ARBA" id="ARBA00004792"/>
    </source>
</evidence>
<feature type="domain" description="PKS/mFAS DH" evidence="6">
    <location>
        <begin position="118"/>
        <end position="409"/>
    </location>
</feature>
<dbReference type="AlphaFoldDB" id="A0A5J6G2W6"/>
<feature type="region of interest" description="Disordered" evidence="5">
    <location>
        <begin position="519"/>
        <end position="779"/>
    </location>
</feature>
<dbReference type="InterPro" id="IPR049552">
    <property type="entry name" value="PKS_DH_N"/>
</dbReference>
<dbReference type="InterPro" id="IPR042104">
    <property type="entry name" value="PKS_dehydratase_sf"/>
</dbReference>
<dbReference type="KEGG" id="ska:CP970_02270"/>
<feature type="compositionally biased region" description="Pro residues" evidence="5">
    <location>
        <begin position="535"/>
        <end position="554"/>
    </location>
</feature>
<feature type="compositionally biased region" description="Low complexity" evidence="5">
    <location>
        <begin position="768"/>
        <end position="779"/>
    </location>
</feature>
<dbReference type="InterPro" id="IPR049900">
    <property type="entry name" value="PKS_mFAS_DH"/>
</dbReference>
<feature type="compositionally biased region" description="Low complexity" evidence="5">
    <location>
        <begin position="433"/>
        <end position="443"/>
    </location>
</feature>
<evidence type="ECO:0000256" key="4">
    <source>
        <dbReference type="PROSITE-ProRule" id="PRU01363"/>
    </source>
</evidence>
<feature type="active site" description="Proton donor; for dehydratase activity" evidence="4">
    <location>
        <position position="316"/>
    </location>
</feature>
<organism evidence="7 8">
    <name type="scientific">Streptomyces kanamyceticus</name>
    <dbReference type="NCBI Taxonomy" id="1967"/>
    <lineage>
        <taxon>Bacteria</taxon>
        <taxon>Bacillati</taxon>
        <taxon>Actinomycetota</taxon>
        <taxon>Actinomycetes</taxon>
        <taxon>Kitasatosporales</taxon>
        <taxon>Streptomycetaceae</taxon>
        <taxon>Streptomyces</taxon>
    </lineage>
</organism>
<dbReference type="PROSITE" id="PS52019">
    <property type="entry name" value="PKS_MFAS_DH"/>
    <property type="match status" value="1"/>
</dbReference>
<evidence type="ECO:0000259" key="6">
    <source>
        <dbReference type="PROSITE" id="PS52019"/>
    </source>
</evidence>
<protein>
    <recommendedName>
        <fullName evidence="6">PKS/mFAS DH domain-containing protein</fullName>
    </recommendedName>
</protein>
<evidence type="ECO:0000313" key="8">
    <source>
        <dbReference type="Proteomes" id="UP000325529"/>
    </source>
</evidence>
<dbReference type="Proteomes" id="UP000325529">
    <property type="component" value="Chromosome"/>
</dbReference>
<feature type="compositionally biased region" description="Basic residues" evidence="5">
    <location>
        <begin position="617"/>
        <end position="652"/>
    </location>
</feature>
<dbReference type="Gene3D" id="3.40.50.720">
    <property type="entry name" value="NAD(P)-binding Rossmann-like Domain"/>
    <property type="match status" value="1"/>
</dbReference>
<accession>A0A5J6G2W6</accession>
<dbReference type="GO" id="GO:0006633">
    <property type="term" value="P:fatty acid biosynthetic process"/>
    <property type="evidence" value="ECO:0007669"/>
    <property type="project" value="TreeGrafter"/>
</dbReference>
<sequence>MTEPVDDDYWYRNLRQPVAMDTATGELDGSLFIECSAHPVLLPALDQERTVASLRTDDGGWERFLTALAEAWTQGADVDWTTLIEPAQHRVLDLPTYPFDHKRYWLQPAPAGGAGIGHPFLSSAAVLPGSDGVLLTGKLSLATHPWLADHAVQDTVLLPGTAFLELVVRAGDEVGCDTIDELVIETPLVLPVTGAVDLTVTVDQPDTTGHRPVSVHARPEGTDTWTRHVTGTLTTSATDTTPAPNSFPQWPPTGAQPASLDQFYEQLAAAGYTYGPAFQGLRAAWRAGDTIYAEVALPEDRAADVDRFGVHPALLDAALHAGRLDAGDELELPFSWTGVRLHATGATAVRVALTRGPAGVAVQVADPDGRPVVSVDALVLRPRSATPSGPNLLGLEWLPVAEAHYDGADSLPEGYTLITATHPDDPEDDPTNPHSTPTRTHTQTTRVLAALQHHLTTTNHTLIIHTTTDPPGAAVTGLTRTAQNEHPGRIHLIETHHPHTPLPLTQLTTLNQPHLRLTNNTLHTPHLTPLTPRTNPNPNPNPTTPQHPPHPSTPTTPSSSPAAPAPSPESSPATSTTPHLPPLPHPTTPHHTRHPHPLRPHRPHPNHPRPQPDTPTPHRHLPHRRHPRRHPPAHPHPPTPHHRPPTQSRRRLAPPPPHPKPTPHPLRPLLQRRRHPRQPRPSQLRRRQRLPRRPRHPPPHPQPTRHHHRLGHVAHHHHTHRATRRHRTAAGAGRFPSAHRGRGQPLPRCEPRHRRAVRGRGDSRRARSSAGRASYRPYR</sequence>
<reference evidence="7 8" key="1">
    <citation type="submission" date="2017-09" db="EMBL/GenBank/DDBJ databases">
        <authorList>
            <person name="Lee N."/>
            <person name="Cho B.-K."/>
        </authorList>
    </citation>
    <scope>NUCLEOTIDE SEQUENCE [LARGE SCALE GENOMIC DNA]</scope>
    <source>
        <strain evidence="7 8">ATCC 12853</strain>
    </source>
</reference>
<feature type="active site" description="Proton acceptor; for dehydratase activity" evidence="4">
    <location>
        <position position="150"/>
    </location>
</feature>
<evidence type="ECO:0000313" key="7">
    <source>
        <dbReference type="EMBL" id="QEU89899.1"/>
    </source>
</evidence>
<gene>
    <name evidence="7" type="ORF">CP970_02270</name>
</gene>
<dbReference type="Gene3D" id="3.10.129.110">
    <property type="entry name" value="Polyketide synthase dehydratase"/>
    <property type="match status" value="1"/>
</dbReference>
<dbReference type="PRINTS" id="PR01217">
    <property type="entry name" value="PRICHEXTENSN"/>
</dbReference>
<keyword evidence="8" id="KW-1185">Reference proteome</keyword>
<keyword evidence="2" id="KW-0808">Transferase</keyword>
<dbReference type="SMART" id="SM00826">
    <property type="entry name" value="PKS_DH"/>
    <property type="match status" value="1"/>
</dbReference>
<dbReference type="GO" id="GO:0004312">
    <property type="term" value="F:fatty acid synthase activity"/>
    <property type="evidence" value="ECO:0007669"/>
    <property type="project" value="TreeGrafter"/>
</dbReference>
<dbReference type="InterPro" id="IPR050091">
    <property type="entry name" value="PKS_NRPS_Biosynth_Enz"/>
</dbReference>
<evidence type="ECO:0000256" key="2">
    <source>
        <dbReference type="ARBA" id="ARBA00022679"/>
    </source>
</evidence>
<evidence type="ECO:0000256" key="5">
    <source>
        <dbReference type="SAM" id="MobiDB-lite"/>
    </source>
</evidence>
<proteinExistence type="predicted"/>
<dbReference type="SUPFAM" id="SSF51735">
    <property type="entry name" value="NAD(P)-binding Rossmann-fold domains"/>
    <property type="match status" value="1"/>
</dbReference>
<feature type="region of interest" description="C-terminal hotdog fold" evidence="4">
    <location>
        <begin position="255"/>
        <end position="409"/>
    </location>
</feature>